<dbReference type="Proteomes" id="UP000419144">
    <property type="component" value="Unassembled WGS sequence"/>
</dbReference>
<dbReference type="AlphaFoldDB" id="A0A640KH55"/>
<accession>A0A640KH55</accession>
<sequence length="124" mass="13276">MDADGHSGAVCLLAVHLIDEDDPLEAVARRHLTLTALEGPALHDDLVVLAHGHGTHVVLGAQLLGERGAHQHTAHMAWGLKMRAAGLAAGTTLDADHFVLRGRDAGRKLYDGAYVRVEAREVER</sequence>
<organism evidence="1 2">
    <name type="scientific">Leishmania tarentolae</name>
    <name type="common">Sauroleishmania tarentolae</name>
    <dbReference type="NCBI Taxonomy" id="5689"/>
    <lineage>
        <taxon>Eukaryota</taxon>
        <taxon>Discoba</taxon>
        <taxon>Euglenozoa</taxon>
        <taxon>Kinetoplastea</taxon>
        <taxon>Metakinetoplastina</taxon>
        <taxon>Trypanosomatida</taxon>
        <taxon>Trypanosomatidae</taxon>
        <taxon>Leishmaniinae</taxon>
        <taxon>Leishmania</taxon>
        <taxon>lizard Leishmania</taxon>
    </lineage>
</organism>
<keyword evidence="1" id="KW-0687">Ribonucleoprotein</keyword>
<comment type="caution">
    <text evidence="1">The sequence shown here is derived from an EMBL/GenBank/DDBJ whole genome shotgun (WGS) entry which is preliminary data.</text>
</comment>
<evidence type="ECO:0000313" key="2">
    <source>
        <dbReference type="Proteomes" id="UP000419144"/>
    </source>
</evidence>
<dbReference type="VEuPathDB" id="TriTrypDB:LtaPh_2422301"/>
<dbReference type="OrthoDB" id="10570868at2759"/>
<reference evidence="1" key="1">
    <citation type="submission" date="2019-11" db="EMBL/GenBank/DDBJ databases">
        <title>Leishmania tarentolae CDS.</title>
        <authorList>
            <person name="Goto Y."/>
            <person name="Yamagishi J."/>
        </authorList>
    </citation>
    <scope>NUCLEOTIDE SEQUENCE [LARGE SCALE GENOMIC DNA]</scope>
    <source>
        <strain evidence="1">Parrot Tar II</strain>
    </source>
</reference>
<gene>
    <name evidence="1" type="ORF">LtaPh_2422301</name>
</gene>
<keyword evidence="1" id="KW-0689">Ribosomal protein</keyword>
<dbReference type="GO" id="GO:0005840">
    <property type="term" value="C:ribosome"/>
    <property type="evidence" value="ECO:0007669"/>
    <property type="project" value="UniProtKB-KW"/>
</dbReference>
<protein>
    <submittedName>
        <fullName evidence="1">60S ribosomal protein L26, putative</fullName>
    </submittedName>
</protein>
<dbReference type="EMBL" id="BLBS01000033">
    <property type="protein sequence ID" value="GET89056.1"/>
    <property type="molecule type" value="Genomic_DNA"/>
</dbReference>
<keyword evidence="2" id="KW-1185">Reference proteome</keyword>
<evidence type="ECO:0000313" key="1">
    <source>
        <dbReference type="EMBL" id="GET89056.1"/>
    </source>
</evidence>
<proteinExistence type="predicted"/>
<name>A0A640KH55_LEITA</name>